<dbReference type="PANTHER" id="PTHR39430:SF1">
    <property type="entry name" value="PROTEASE"/>
    <property type="match status" value="1"/>
</dbReference>
<dbReference type="Proteomes" id="UP000008204">
    <property type="component" value="Chromosome"/>
</dbReference>
<dbReference type="HOGENOM" id="CLU_062525_0_0_3"/>
<dbReference type="OrthoDB" id="3034706at2"/>
<feature type="transmembrane region" description="Helical" evidence="1">
    <location>
        <begin position="166"/>
        <end position="185"/>
    </location>
</feature>
<dbReference type="GO" id="GO:0004175">
    <property type="term" value="F:endopeptidase activity"/>
    <property type="evidence" value="ECO:0007669"/>
    <property type="project" value="UniProtKB-ARBA"/>
</dbReference>
<dbReference type="Pfam" id="PF02517">
    <property type="entry name" value="Rce1-like"/>
    <property type="match status" value="1"/>
</dbReference>
<feature type="transmembrane region" description="Helical" evidence="1">
    <location>
        <begin position="60"/>
        <end position="78"/>
    </location>
</feature>
<gene>
    <name evidence="3" type="ordered locus">PCC8801_0397</name>
</gene>
<accession>B7JUB5</accession>
<organism evidence="3 4">
    <name type="scientific">Rippkaea orientalis (strain PCC 8801 / RF-1)</name>
    <name type="common">Cyanothece sp. (strain PCC 8801)</name>
    <dbReference type="NCBI Taxonomy" id="41431"/>
    <lineage>
        <taxon>Bacteria</taxon>
        <taxon>Bacillati</taxon>
        <taxon>Cyanobacteriota</taxon>
        <taxon>Cyanophyceae</taxon>
        <taxon>Oscillatoriophycideae</taxon>
        <taxon>Chroococcales</taxon>
        <taxon>Aphanothecaceae</taxon>
        <taxon>Rippkaea</taxon>
        <taxon>Rippkaea orientalis</taxon>
    </lineage>
</organism>
<dbReference type="PANTHER" id="PTHR39430">
    <property type="entry name" value="MEMBRANE-ASSOCIATED PROTEASE-RELATED"/>
    <property type="match status" value="1"/>
</dbReference>
<feature type="transmembrane region" description="Helical" evidence="1">
    <location>
        <begin position="257"/>
        <end position="277"/>
    </location>
</feature>
<keyword evidence="1" id="KW-0472">Membrane</keyword>
<proteinExistence type="predicted"/>
<dbReference type="STRING" id="41431.PCC8801_0397"/>
<feature type="transmembrane region" description="Helical" evidence="1">
    <location>
        <begin position="20"/>
        <end position="39"/>
    </location>
</feature>
<dbReference type="GO" id="GO:0080120">
    <property type="term" value="P:CAAX-box protein maturation"/>
    <property type="evidence" value="ECO:0007669"/>
    <property type="project" value="UniProtKB-ARBA"/>
</dbReference>
<evidence type="ECO:0000313" key="3">
    <source>
        <dbReference type="EMBL" id="ACK64495.1"/>
    </source>
</evidence>
<evidence type="ECO:0000256" key="1">
    <source>
        <dbReference type="SAM" id="Phobius"/>
    </source>
</evidence>
<feature type="transmembrane region" description="Helical" evidence="1">
    <location>
        <begin position="135"/>
        <end position="154"/>
    </location>
</feature>
<dbReference type="RefSeq" id="WP_012593772.1">
    <property type="nucleotide sequence ID" value="NC_011726.1"/>
</dbReference>
<evidence type="ECO:0000259" key="2">
    <source>
        <dbReference type="Pfam" id="PF02517"/>
    </source>
</evidence>
<keyword evidence="4" id="KW-1185">Reference proteome</keyword>
<feature type="domain" description="CAAX prenyl protease 2/Lysostaphin resistance protein A-like" evidence="2">
    <location>
        <begin position="135"/>
        <end position="227"/>
    </location>
</feature>
<feature type="transmembrane region" description="Helical" evidence="1">
    <location>
        <begin position="98"/>
        <end position="123"/>
    </location>
</feature>
<name>B7JUB5_RIPO1</name>
<evidence type="ECO:0000313" key="4">
    <source>
        <dbReference type="Proteomes" id="UP000008204"/>
    </source>
</evidence>
<dbReference type="eggNOG" id="COG1266">
    <property type="taxonomic scope" value="Bacteria"/>
</dbReference>
<sequence>MFLSQVDSWLSLFVTLPGTVKGFLLLVLWVILWLPLAWLMAKRVQWRPFTPLTPTQKLPMVASLYLVVPLLVWLLVTLEGTSVSDYGLWWRSVFLTSLLWGMGLAIVGLGIVFGVEGWLGWLVWQKQNLPRLGRLLLPLLGLGLWVGITEEVIFRGILLNLLEEDLALWIAAALSSAIFALLHLVWERQETLPQIPGLWLMGMVLVWARLVDGESLGLASGLHAGWVWGLASLDAAELITYTGKGSDWIIGWGKQPLAGLAGIICLLGTGLILWPLFQLIPKQYL</sequence>
<dbReference type="EMBL" id="CP001287">
    <property type="protein sequence ID" value="ACK64495.1"/>
    <property type="molecule type" value="Genomic_DNA"/>
</dbReference>
<dbReference type="KEGG" id="cyp:PCC8801_0397"/>
<dbReference type="InterPro" id="IPR003675">
    <property type="entry name" value="Rce1/LyrA-like_dom"/>
</dbReference>
<dbReference type="AlphaFoldDB" id="B7JUB5"/>
<reference evidence="4" key="1">
    <citation type="journal article" date="2011" name="MBio">
        <title>Novel metabolic attributes of the genus Cyanothece, comprising a group of unicellular nitrogen-fixing Cyanobacteria.</title>
        <authorList>
            <person name="Bandyopadhyay A."/>
            <person name="Elvitigala T."/>
            <person name="Welsh E."/>
            <person name="Stockel J."/>
            <person name="Liberton M."/>
            <person name="Min H."/>
            <person name="Sherman L.A."/>
            <person name="Pakrasi H.B."/>
        </authorList>
    </citation>
    <scope>NUCLEOTIDE SEQUENCE [LARGE SCALE GENOMIC DNA]</scope>
    <source>
        <strain evidence="4">PCC 8801</strain>
    </source>
</reference>
<keyword evidence="1" id="KW-0812">Transmembrane</keyword>
<keyword evidence="1" id="KW-1133">Transmembrane helix</keyword>
<protein>
    <submittedName>
        <fullName evidence="3">Abortive infection protein</fullName>
    </submittedName>
</protein>